<name>A0ABW9Y515_9RHOB</name>
<keyword evidence="7" id="KW-0547">Nucleotide-binding</keyword>
<dbReference type="PANTHER" id="PTHR33540">
    <property type="entry name" value="TRNA THREONYLCARBAMOYLADENOSINE BIOSYNTHESIS PROTEIN TSAE"/>
    <property type="match status" value="1"/>
</dbReference>
<proteinExistence type="inferred from homology"/>
<dbReference type="NCBIfam" id="TIGR00150">
    <property type="entry name" value="T6A_YjeE"/>
    <property type="match status" value="1"/>
</dbReference>
<comment type="caution">
    <text evidence="12">The sequence shown here is derived from an EMBL/GenBank/DDBJ whole genome shotgun (WGS) entry which is preliminary data.</text>
</comment>
<keyword evidence="6" id="KW-0479">Metal-binding</keyword>
<evidence type="ECO:0000313" key="12">
    <source>
        <dbReference type="EMBL" id="NBE07289.1"/>
    </source>
</evidence>
<evidence type="ECO:0000256" key="4">
    <source>
        <dbReference type="ARBA" id="ARBA00022490"/>
    </source>
</evidence>
<keyword evidence="5" id="KW-0819">tRNA processing</keyword>
<sequence length="168" mass="17836">MPEGQGKTAAMRPDDPPETTIPLPDADATAALGERLAAWLRPGDSVLLEGPIGAGKSHLARALIRARLGRMEDVPSPTFTLVQTYDADGIEIWHADLYRLTHPDEVLELGLDEAFLTAICLIEWPDRLGAHVPAGALRLRLAAQGEGRVAHLSGGRVDLRAALAGDGA</sequence>
<protein>
    <recommendedName>
        <fullName evidence="3">tRNA threonylcarbamoyladenosine biosynthesis protein TsaE</fullName>
    </recommendedName>
    <alternativeName>
        <fullName evidence="10">t(6)A37 threonylcarbamoyladenosine biosynthesis protein TsaE</fullName>
    </alternativeName>
</protein>
<keyword evidence="9" id="KW-0460">Magnesium</keyword>
<evidence type="ECO:0000256" key="8">
    <source>
        <dbReference type="ARBA" id="ARBA00022840"/>
    </source>
</evidence>
<comment type="similarity">
    <text evidence="2">Belongs to the TsaE family.</text>
</comment>
<evidence type="ECO:0000256" key="10">
    <source>
        <dbReference type="ARBA" id="ARBA00032441"/>
    </source>
</evidence>
<keyword evidence="4" id="KW-0963">Cytoplasm</keyword>
<evidence type="ECO:0000256" key="6">
    <source>
        <dbReference type="ARBA" id="ARBA00022723"/>
    </source>
</evidence>
<dbReference type="Gene3D" id="3.40.50.300">
    <property type="entry name" value="P-loop containing nucleotide triphosphate hydrolases"/>
    <property type="match status" value="1"/>
</dbReference>
<dbReference type="Proteomes" id="UP001517376">
    <property type="component" value="Unassembled WGS sequence"/>
</dbReference>
<dbReference type="InterPro" id="IPR003442">
    <property type="entry name" value="T6A_TsaE"/>
</dbReference>
<dbReference type="EMBL" id="JAAATW010000001">
    <property type="protein sequence ID" value="NBE07289.1"/>
    <property type="molecule type" value="Genomic_DNA"/>
</dbReference>
<evidence type="ECO:0000313" key="13">
    <source>
        <dbReference type="Proteomes" id="UP001517376"/>
    </source>
</evidence>
<comment type="subcellular location">
    <subcellularLocation>
        <location evidence="1">Cytoplasm</location>
    </subcellularLocation>
</comment>
<keyword evidence="13" id="KW-1185">Reference proteome</keyword>
<accession>A0ABW9Y515</accession>
<evidence type="ECO:0000256" key="5">
    <source>
        <dbReference type="ARBA" id="ARBA00022694"/>
    </source>
</evidence>
<keyword evidence="8" id="KW-0067">ATP-binding</keyword>
<evidence type="ECO:0000256" key="3">
    <source>
        <dbReference type="ARBA" id="ARBA00019010"/>
    </source>
</evidence>
<dbReference type="InterPro" id="IPR027417">
    <property type="entry name" value="P-loop_NTPase"/>
</dbReference>
<organism evidence="12 13">
    <name type="scientific">Paragemmobacter ruber</name>
    <dbReference type="NCBI Taxonomy" id="1985673"/>
    <lineage>
        <taxon>Bacteria</taxon>
        <taxon>Pseudomonadati</taxon>
        <taxon>Pseudomonadota</taxon>
        <taxon>Alphaproteobacteria</taxon>
        <taxon>Rhodobacterales</taxon>
        <taxon>Paracoccaceae</taxon>
        <taxon>Paragemmobacter</taxon>
    </lineage>
</organism>
<dbReference type="PANTHER" id="PTHR33540:SF2">
    <property type="entry name" value="TRNA THREONYLCARBAMOYLADENOSINE BIOSYNTHESIS PROTEIN TSAE"/>
    <property type="match status" value="1"/>
</dbReference>
<reference evidence="13" key="1">
    <citation type="submission" date="2020-01" db="EMBL/GenBank/DDBJ databases">
        <title>Sphingomonas sp. strain CSW-10.</title>
        <authorList>
            <person name="Chen W.-M."/>
        </authorList>
    </citation>
    <scope>NUCLEOTIDE SEQUENCE [LARGE SCALE GENOMIC DNA]</scope>
    <source>
        <strain evidence="13">CCP-1</strain>
    </source>
</reference>
<feature type="region of interest" description="Disordered" evidence="11">
    <location>
        <begin position="1"/>
        <end position="23"/>
    </location>
</feature>
<dbReference type="SUPFAM" id="SSF52540">
    <property type="entry name" value="P-loop containing nucleoside triphosphate hydrolases"/>
    <property type="match status" value="1"/>
</dbReference>
<evidence type="ECO:0000256" key="11">
    <source>
        <dbReference type="SAM" id="MobiDB-lite"/>
    </source>
</evidence>
<evidence type="ECO:0000256" key="2">
    <source>
        <dbReference type="ARBA" id="ARBA00007599"/>
    </source>
</evidence>
<evidence type="ECO:0000256" key="9">
    <source>
        <dbReference type="ARBA" id="ARBA00022842"/>
    </source>
</evidence>
<gene>
    <name evidence="12" type="primary">tsaE</name>
    <name evidence="12" type="ORF">GU920_07065</name>
</gene>
<evidence type="ECO:0000256" key="7">
    <source>
        <dbReference type="ARBA" id="ARBA00022741"/>
    </source>
</evidence>
<evidence type="ECO:0000256" key="1">
    <source>
        <dbReference type="ARBA" id="ARBA00004496"/>
    </source>
</evidence>
<dbReference type="Pfam" id="PF02367">
    <property type="entry name" value="TsaE"/>
    <property type="match status" value="1"/>
</dbReference>